<evidence type="ECO:0000256" key="4">
    <source>
        <dbReference type="ARBA" id="ARBA00022490"/>
    </source>
</evidence>
<keyword evidence="6" id="KW-0472">Membrane</keyword>
<proteinExistence type="predicted"/>
<dbReference type="Pfam" id="PF09324">
    <property type="entry name" value="Sec7-like_HDS"/>
    <property type="match status" value="1"/>
</dbReference>
<dbReference type="CDD" id="cd00171">
    <property type="entry name" value="Sec7"/>
    <property type="match status" value="1"/>
</dbReference>
<accession>A0A7S3EK36</accession>
<evidence type="ECO:0000256" key="6">
    <source>
        <dbReference type="ARBA" id="ARBA00023136"/>
    </source>
</evidence>
<dbReference type="InterPro" id="IPR032629">
    <property type="entry name" value="DCB_dom"/>
</dbReference>
<feature type="compositionally biased region" description="Basic and acidic residues" evidence="7">
    <location>
        <begin position="215"/>
        <end position="229"/>
    </location>
</feature>
<protein>
    <recommendedName>
        <fullName evidence="8">SEC7 domain-containing protein</fullName>
    </recommendedName>
</protein>
<evidence type="ECO:0000256" key="7">
    <source>
        <dbReference type="SAM" id="MobiDB-lite"/>
    </source>
</evidence>
<dbReference type="PANTHER" id="PTHR10663:SF375">
    <property type="entry name" value="LD29171P"/>
    <property type="match status" value="1"/>
</dbReference>
<dbReference type="GO" id="GO:0032012">
    <property type="term" value="P:regulation of ARF protein signal transduction"/>
    <property type="evidence" value="ECO:0007669"/>
    <property type="project" value="InterPro"/>
</dbReference>
<dbReference type="InterPro" id="IPR023394">
    <property type="entry name" value="Sec7_C_sf"/>
</dbReference>
<gene>
    <name evidence="9" type="ORF">RMAR00112_LOCUS27752</name>
</gene>
<reference evidence="9" key="1">
    <citation type="submission" date="2021-01" db="EMBL/GenBank/DDBJ databases">
        <authorList>
            <person name="Corre E."/>
            <person name="Pelletier E."/>
            <person name="Niang G."/>
            <person name="Scheremetjew M."/>
            <person name="Finn R."/>
            <person name="Kale V."/>
            <person name="Holt S."/>
            <person name="Cochrane G."/>
            <person name="Meng A."/>
            <person name="Brown T."/>
            <person name="Cohen L."/>
        </authorList>
    </citation>
    <scope>NUCLEOTIDE SEQUENCE</scope>
    <source>
        <strain evidence="9">CCMP 769</strain>
    </source>
</reference>
<dbReference type="InterPro" id="IPR016024">
    <property type="entry name" value="ARM-type_fold"/>
</dbReference>
<feature type="region of interest" description="Disordered" evidence="7">
    <location>
        <begin position="506"/>
        <end position="525"/>
    </location>
</feature>
<dbReference type="InterPro" id="IPR000904">
    <property type="entry name" value="Sec7_dom"/>
</dbReference>
<dbReference type="EMBL" id="HBHW01036160">
    <property type="protein sequence ID" value="CAE0059687.1"/>
    <property type="molecule type" value="Transcribed_RNA"/>
</dbReference>
<dbReference type="GO" id="GO:0005737">
    <property type="term" value="C:cytoplasm"/>
    <property type="evidence" value="ECO:0007669"/>
    <property type="project" value="UniProtKB-SubCell"/>
</dbReference>
<feature type="compositionally biased region" description="Basic and acidic residues" evidence="7">
    <location>
        <begin position="155"/>
        <end position="165"/>
    </location>
</feature>
<feature type="compositionally biased region" description="Polar residues" evidence="7">
    <location>
        <begin position="250"/>
        <end position="261"/>
    </location>
</feature>
<dbReference type="InterPro" id="IPR015403">
    <property type="entry name" value="Mon2/Sec7/BIG1-like_HDS"/>
</dbReference>
<feature type="region of interest" description="Disordered" evidence="7">
    <location>
        <begin position="1644"/>
        <end position="1665"/>
    </location>
</feature>
<feature type="region of interest" description="Disordered" evidence="7">
    <location>
        <begin position="58"/>
        <end position="123"/>
    </location>
</feature>
<dbReference type="InterPro" id="IPR046455">
    <property type="entry name" value="Sec7/BIG1-like_C"/>
</dbReference>
<dbReference type="SUPFAM" id="SSF48425">
    <property type="entry name" value="Sec7 domain"/>
    <property type="match status" value="1"/>
</dbReference>
<dbReference type="SMART" id="SM00222">
    <property type="entry name" value="Sec7"/>
    <property type="match status" value="1"/>
</dbReference>
<dbReference type="GO" id="GO:0015031">
    <property type="term" value="P:protein transport"/>
    <property type="evidence" value="ECO:0007669"/>
    <property type="project" value="UniProtKB-KW"/>
</dbReference>
<evidence type="ECO:0000256" key="5">
    <source>
        <dbReference type="ARBA" id="ARBA00022927"/>
    </source>
</evidence>
<dbReference type="Pfam" id="PF16213">
    <property type="entry name" value="DCB"/>
    <property type="match status" value="1"/>
</dbReference>
<name>A0A7S3EK36_9RHOD</name>
<keyword evidence="3" id="KW-0813">Transport</keyword>
<evidence type="ECO:0000256" key="3">
    <source>
        <dbReference type="ARBA" id="ARBA00022448"/>
    </source>
</evidence>
<evidence type="ECO:0000256" key="2">
    <source>
        <dbReference type="ARBA" id="ARBA00004496"/>
    </source>
</evidence>
<dbReference type="Gene3D" id="1.10.220.20">
    <property type="match status" value="1"/>
</dbReference>
<evidence type="ECO:0000313" key="9">
    <source>
        <dbReference type="EMBL" id="CAE0059687.1"/>
    </source>
</evidence>
<dbReference type="GO" id="GO:0005085">
    <property type="term" value="F:guanyl-nucleotide exchange factor activity"/>
    <property type="evidence" value="ECO:0007669"/>
    <property type="project" value="InterPro"/>
</dbReference>
<feature type="domain" description="SEC7" evidence="8">
    <location>
        <begin position="786"/>
        <end position="973"/>
    </location>
</feature>
<keyword evidence="4" id="KW-0963">Cytoplasm</keyword>
<keyword evidence="5" id="KW-0653">Protein transport</keyword>
<dbReference type="Gene3D" id="1.10.1000.11">
    <property type="entry name" value="Arf Nucleotide-binding Site Opener,domain 2"/>
    <property type="match status" value="1"/>
</dbReference>
<organism evidence="9">
    <name type="scientific">Rhodosorus marinus</name>
    <dbReference type="NCBI Taxonomy" id="101924"/>
    <lineage>
        <taxon>Eukaryota</taxon>
        <taxon>Rhodophyta</taxon>
        <taxon>Stylonematophyceae</taxon>
        <taxon>Stylonematales</taxon>
        <taxon>Stylonemataceae</taxon>
        <taxon>Rhodosorus</taxon>
    </lineage>
</organism>
<dbReference type="PROSITE" id="PS50190">
    <property type="entry name" value="SEC7"/>
    <property type="match status" value="1"/>
</dbReference>
<dbReference type="Pfam" id="PF01369">
    <property type="entry name" value="Sec7"/>
    <property type="match status" value="1"/>
</dbReference>
<dbReference type="InterPro" id="IPR035999">
    <property type="entry name" value="Sec7_dom_sf"/>
</dbReference>
<dbReference type="GO" id="GO:0016020">
    <property type="term" value="C:membrane"/>
    <property type="evidence" value="ECO:0007669"/>
    <property type="project" value="UniProtKB-SubCell"/>
</dbReference>
<evidence type="ECO:0000256" key="1">
    <source>
        <dbReference type="ARBA" id="ARBA00004370"/>
    </source>
</evidence>
<sequence length="1976" mass="217402">MADGETEHEVVLGVARGEGSGPGAKDDKYIRSGSMEIELDGPDTESVFENIPQVDYQTFTEPDSESKEASEEYQQVDLKPQDVSASVHMVESKESSSSQARTELMEVKRTPSQGQVKTDFKGLNYPIDERVPVSDETPQLGDLEPGVQEISTVASERKEEKRSEVEGTGAGGVATAGNTPMELGRMHLEPGDSRAGSGIEIQASKNGENDSVDMGPERDHADPDMRTVDLESSGPGPNRESTDLRLHSTMADSSNLDTSGNPGDLESSGEAHHGEPESPIAMRPVSLDPPNGLDSNPEESEPTADGKSVPTSDLSDFRELAQLVEPFTSRIVKQATGKKYAEIRHMARDVYAMLTETDMEQPQTIQTLRKFLILCCAGGKTVSETAADCMHKLIEEQYLGGGNGSKALALDEGNPELFESFISAACKGCKVRDEGFSLRIVRTLLAAVQTVAGVHNKSLLQVVQTIYNIYLNSSSANVKQSSRQALERISAKVFEALEENQYDVAAEKRSEAAENGEPDKERSGEDETLYFKDAYQLFKGLCNLSSKQLPSSSSSESMAVKWKLLALDLLKNVLENSGQNFRTHPKFIHAMRSYLAPSILSNALSGSISVVTSAMEILEMVVVQKSFRAILKREIADIFQSVIFRFLESPTAGYGRRRVVLEVLSTICSDPQTLTDMFLNYDCDMNSIHVFEQMITALCSAAQDGVSGPIATPEEGISGGEAGQLRSEALKALVLSLKSLRAWCSSLEVSDDHEIDPVEPQELSGVGSAVEGSASVATLELDETARFQETLRRKKILEEGVQRFNAKPKAGIDYLSSHGYLNATAEEIAGLLKNVRDLDATVVGEYLGEADEISLEVMKTYTKSFDFGGMPFEDALREFLSGFRLPGEAQKIDRIMEAFAGQFHEGNPTIFASKDTPFVLAYSTIMLNTDAHNPQVKKKMSKSEFLRNNRGIDDGNDLDAEILETIYDRIVQDEIKLSGDKKDRASESATGNALGVDRLSRQNWQNMDPRQRNEIFKKESERVLAQAKAQFQKRKAEDIDEIPFYQTASSVHIVRLMLENIWCPILAAMAILLERAGPIDVKTVDLCLDGFRNAIAVVGVFGMDMEKDAFVSSLSKFTLLNSITDMKKKNIECIRVLLAIAASEGSNLGSQWTWMIRAIVQLEQMRAVAANLPNKHRIRNKLPADREESVGNQKITRDGDEISGLSVDANTVLVANSIKDSEVERIFSNSPSLSFAGFYDLCAALCKVSTEELAEGVPVTYCLQKLVEIVLYNIEERQKKQWYRVWQLFSPFFGSALSHKDKDVSLFALDRLKQLVWKFLEADERHAYDFQFLLLKPFESCFSRTTAHPIQESVLTCLSQVALARAANVKSGWKPFYGVMGMAADSKSEEVMKYAYQICDAIVRKHLGVIEEMFIPAISGVGAFTRTPLSSAVAVAALDHLSIRFVSLLSEGKALPAARPLQIEGKVELIFTETVDAHIQTWFPLLIGVSSGITSSLASVRVTATSALFRVLSENGHKFSPGLWTLIYRGVLAPIFDDVKHHLETSAGGGSSGWAMSTGSSALRKLISVVLLNENTKGLLPDVIGLISGWITQSTEAVAREGVTVFTFLLTDGGHIFSEDDWQQVAGVYRTLFKETMPVEIMGPQDGIESVSDTSHSEGDETDRPAPVDFRIVRSKCVVQLLLSQSVLDTVVMNYSRLSAGQVLCLSNLLEESYAFARDFNANSELRFALWRAGFMTQVPNLLKQETTCLQAYVQILFWLAADERSVEGSSPKELLLDTCQKFLAKYAEVCSSPRGKNGRDDARELGARTAIAIFMIEGLLHVSEEIFESVRQAFWGIFVTLLRVSESRNLRDAICDILDKRLSSTLVMDWDGSFSPDPRRPGDRRVLNFTVKDPNKTELMQKAVEEMDDVISAEFGEDRKNLRVLGNVPVADVIRKLDGFSSGSVFTSGGAVPFEHLQSRPVIAEEPDSGPASST</sequence>
<feature type="region of interest" description="Disordered" evidence="7">
    <location>
        <begin position="1957"/>
        <end position="1976"/>
    </location>
</feature>
<comment type="subcellular location">
    <subcellularLocation>
        <location evidence="2">Cytoplasm</location>
    </subcellularLocation>
    <subcellularLocation>
        <location evidence="1">Membrane</location>
    </subcellularLocation>
</comment>
<dbReference type="Pfam" id="PF20252">
    <property type="entry name" value="BIG2_C"/>
    <property type="match status" value="1"/>
</dbReference>
<dbReference type="InterPro" id="IPR032691">
    <property type="entry name" value="Mon2/Sec7/BIG1-like_HUS"/>
</dbReference>
<dbReference type="PANTHER" id="PTHR10663">
    <property type="entry name" value="GUANYL-NUCLEOTIDE EXCHANGE FACTOR"/>
    <property type="match status" value="1"/>
</dbReference>
<dbReference type="SUPFAM" id="SSF48371">
    <property type="entry name" value="ARM repeat"/>
    <property type="match status" value="2"/>
</dbReference>
<dbReference type="FunFam" id="1.10.1000.11:FF:000002">
    <property type="entry name" value="Cytohesin 1"/>
    <property type="match status" value="1"/>
</dbReference>
<feature type="region of interest" description="Disordered" evidence="7">
    <location>
        <begin position="152"/>
        <end position="312"/>
    </location>
</feature>
<feature type="compositionally biased region" description="Basic and acidic residues" evidence="7">
    <location>
        <begin position="1655"/>
        <end position="1665"/>
    </location>
</feature>
<evidence type="ECO:0000259" key="8">
    <source>
        <dbReference type="PROSITE" id="PS50190"/>
    </source>
</evidence>
<dbReference type="Pfam" id="PF12783">
    <property type="entry name" value="Sec7-like_HUS"/>
    <property type="match status" value="1"/>
</dbReference>